<dbReference type="SUPFAM" id="SSF47413">
    <property type="entry name" value="lambda repressor-like DNA-binding domains"/>
    <property type="match status" value="1"/>
</dbReference>
<keyword evidence="2" id="KW-0175">Coiled coil</keyword>
<sequence>MKKDKTNKAIDENIKKYKDLIKKCRKEKRWTQEELADKLEVALPTIKRYEGGTLAIPKNKITKLFEVLNMKLDDLRDIFANEEDFIEELEKIEKVRDNKQKFEALRGFLKCLGYEIGNLGNLVPSKALISYFRVSNKSNDKLYFLSDDDIKNLMEDLKNEIDKLIKKNANGKVTEIELNYIKEQLKMK</sequence>
<dbReference type="SMART" id="SM00530">
    <property type="entry name" value="HTH_XRE"/>
    <property type="match status" value="1"/>
</dbReference>
<comment type="caution">
    <text evidence="4">The sequence shown here is derived from an EMBL/GenBank/DDBJ whole genome shotgun (WGS) entry which is preliminary data.</text>
</comment>
<name>A0A2B7YXC1_9FUSO</name>
<dbReference type="Pfam" id="PF01381">
    <property type="entry name" value="HTH_3"/>
    <property type="match status" value="1"/>
</dbReference>
<dbReference type="GO" id="GO:0003677">
    <property type="term" value="F:DNA binding"/>
    <property type="evidence" value="ECO:0007669"/>
    <property type="project" value="UniProtKB-KW"/>
</dbReference>
<evidence type="ECO:0000256" key="2">
    <source>
        <dbReference type="SAM" id="Coils"/>
    </source>
</evidence>
<gene>
    <name evidence="4" type="ORF">RN90_09260</name>
</gene>
<dbReference type="Proteomes" id="UP000226179">
    <property type="component" value="Unassembled WGS sequence"/>
</dbReference>
<dbReference type="AlphaFoldDB" id="A0A2B7YXC1"/>
<dbReference type="Gene3D" id="1.10.260.40">
    <property type="entry name" value="lambda repressor-like DNA-binding domains"/>
    <property type="match status" value="1"/>
</dbReference>
<feature type="domain" description="HTH cro/C1-type" evidence="3">
    <location>
        <begin position="21"/>
        <end position="75"/>
    </location>
</feature>
<feature type="coiled-coil region" evidence="2">
    <location>
        <begin position="147"/>
        <end position="174"/>
    </location>
</feature>
<dbReference type="PANTHER" id="PTHR46558:SF4">
    <property type="entry name" value="DNA-BIDING PHAGE PROTEIN"/>
    <property type="match status" value="1"/>
</dbReference>
<dbReference type="InterPro" id="IPR001387">
    <property type="entry name" value="Cro/C1-type_HTH"/>
</dbReference>
<dbReference type="EMBL" id="NJGJ01000001">
    <property type="protein sequence ID" value="PGH25538.1"/>
    <property type="molecule type" value="Genomic_DNA"/>
</dbReference>
<evidence type="ECO:0000313" key="5">
    <source>
        <dbReference type="Proteomes" id="UP000226179"/>
    </source>
</evidence>
<proteinExistence type="predicted"/>
<dbReference type="PROSITE" id="PS50943">
    <property type="entry name" value="HTH_CROC1"/>
    <property type="match status" value="1"/>
</dbReference>
<organism evidence="4 5">
    <name type="scientific">Fusobacterium animalis</name>
    <dbReference type="NCBI Taxonomy" id="76859"/>
    <lineage>
        <taxon>Bacteria</taxon>
        <taxon>Fusobacteriati</taxon>
        <taxon>Fusobacteriota</taxon>
        <taxon>Fusobacteriia</taxon>
        <taxon>Fusobacteriales</taxon>
        <taxon>Fusobacteriaceae</taxon>
        <taxon>Fusobacterium</taxon>
    </lineage>
</organism>
<accession>A0A2B7YXC1</accession>
<dbReference type="CDD" id="cd00093">
    <property type="entry name" value="HTH_XRE"/>
    <property type="match status" value="1"/>
</dbReference>
<dbReference type="InterPro" id="IPR010982">
    <property type="entry name" value="Lambda_DNA-bd_dom_sf"/>
</dbReference>
<evidence type="ECO:0000313" key="4">
    <source>
        <dbReference type="EMBL" id="PGH25538.1"/>
    </source>
</evidence>
<reference evidence="4 5" key="1">
    <citation type="submission" date="2017-06" db="EMBL/GenBank/DDBJ databases">
        <title>Draft genome sequence of Fusobacterium nucleatum subsp. animalis KCOM 1280 (=ChDC F318).</title>
        <authorList>
            <person name="Kook J.-K."/>
            <person name="Park S.-N."/>
            <person name="Lim Y.K."/>
            <person name="Roh H."/>
        </authorList>
    </citation>
    <scope>NUCLEOTIDE SEQUENCE [LARGE SCALE GENOMIC DNA]</scope>
    <source>
        <strain evidence="5">KCOM 1280 ( ChDC F318)</strain>
    </source>
</reference>
<dbReference type="RefSeq" id="WP_032837441.1">
    <property type="nucleotide sequence ID" value="NZ_CP077150.1"/>
</dbReference>
<keyword evidence="1" id="KW-0238">DNA-binding</keyword>
<evidence type="ECO:0000259" key="3">
    <source>
        <dbReference type="PROSITE" id="PS50943"/>
    </source>
</evidence>
<dbReference type="PANTHER" id="PTHR46558">
    <property type="entry name" value="TRACRIPTIONAL REGULATORY PROTEIN-RELATED-RELATED"/>
    <property type="match status" value="1"/>
</dbReference>
<protein>
    <submittedName>
        <fullName evidence="4">Transcriptional regulator</fullName>
    </submittedName>
</protein>
<evidence type="ECO:0000256" key="1">
    <source>
        <dbReference type="ARBA" id="ARBA00023125"/>
    </source>
</evidence>